<comment type="similarity">
    <text evidence="7">Belongs to the class-I aminoacyl-tRNA synthetase family.</text>
</comment>
<dbReference type="InterPro" id="IPR049940">
    <property type="entry name" value="GluQ/Sye"/>
</dbReference>
<keyword evidence="2" id="KW-0479">Metal-binding</keyword>
<dbReference type="Gene3D" id="3.40.50.620">
    <property type="entry name" value="HUPs"/>
    <property type="match status" value="1"/>
</dbReference>
<keyword evidence="5 7" id="KW-0067">ATP-binding</keyword>
<evidence type="ECO:0000259" key="8">
    <source>
        <dbReference type="Pfam" id="PF00749"/>
    </source>
</evidence>
<dbReference type="EMBL" id="WNJL01000037">
    <property type="protein sequence ID" value="NDU43423.1"/>
    <property type="molecule type" value="Genomic_DNA"/>
</dbReference>
<organism evidence="9">
    <name type="scientific">Acidithiobacillus ferrianus</name>
    <dbReference type="NCBI Taxonomy" id="2678518"/>
    <lineage>
        <taxon>Bacteria</taxon>
        <taxon>Pseudomonadati</taxon>
        <taxon>Pseudomonadota</taxon>
        <taxon>Acidithiobacillia</taxon>
        <taxon>Acidithiobacillales</taxon>
        <taxon>Acidithiobacillaceae</taxon>
        <taxon>Acidithiobacillus</taxon>
    </lineage>
</organism>
<dbReference type="RefSeq" id="WP_163098621.1">
    <property type="nucleotide sequence ID" value="NZ_CP127523.1"/>
</dbReference>
<evidence type="ECO:0000256" key="6">
    <source>
        <dbReference type="ARBA" id="ARBA00023146"/>
    </source>
</evidence>
<dbReference type="NCBIfam" id="NF004314">
    <property type="entry name" value="PRK05710.1-3"/>
    <property type="match status" value="1"/>
</dbReference>
<comment type="caution">
    <text evidence="9">The sequence shown here is derived from an EMBL/GenBank/DDBJ whole genome shotgun (WGS) entry which is preliminary data.</text>
</comment>
<evidence type="ECO:0000256" key="3">
    <source>
        <dbReference type="ARBA" id="ARBA00022741"/>
    </source>
</evidence>
<dbReference type="GO" id="GO:0006400">
    <property type="term" value="P:tRNA modification"/>
    <property type="evidence" value="ECO:0007669"/>
    <property type="project" value="InterPro"/>
</dbReference>
<proteinExistence type="inferred from homology"/>
<name>A0A845U995_9PROT</name>
<keyword evidence="6 7" id="KW-0030">Aminoacyl-tRNA synthetase</keyword>
<dbReference type="AlphaFoldDB" id="A0A845U995"/>
<dbReference type="PANTHER" id="PTHR43311">
    <property type="entry name" value="GLUTAMATE--TRNA LIGASE"/>
    <property type="match status" value="1"/>
</dbReference>
<dbReference type="SUPFAM" id="SSF52374">
    <property type="entry name" value="Nucleotidylyl transferase"/>
    <property type="match status" value="1"/>
</dbReference>
<evidence type="ECO:0000256" key="7">
    <source>
        <dbReference type="RuleBase" id="RU363037"/>
    </source>
</evidence>
<evidence type="ECO:0000256" key="4">
    <source>
        <dbReference type="ARBA" id="ARBA00022833"/>
    </source>
</evidence>
<evidence type="ECO:0000256" key="2">
    <source>
        <dbReference type="ARBA" id="ARBA00022723"/>
    </source>
</evidence>
<evidence type="ECO:0000256" key="1">
    <source>
        <dbReference type="ARBA" id="ARBA00022598"/>
    </source>
</evidence>
<sequence>MPSTPTVVGRFAPSPSGPLHAGSLLAAIGSALSVRSQGGRWLLRLEDVDAGRVRPGAADAILRQLEALALDWDGPVLTQAARKERYQDALKALQEQGAAYPCACTRQDIRGFGARYPGTCRQGLAHGRQPRSWRLRVPDTLPPWEDRFHGRQDTPAPQGDPVLLRADSYFAYILACVVDDGAQGVSEVIRGGDLLSITGVQRHLQNALNLPHPQYGHLPLLCNAEGRKLSKSADSPAWTGDPSQAWEETLRALGWTTPAGLRGASAGTWRDWALARMAEGQPLYRVSADATGPRRRTALS</sequence>
<dbReference type="NCBIfam" id="TIGR03838">
    <property type="entry name" value="queuosine_YadB"/>
    <property type="match status" value="1"/>
</dbReference>
<dbReference type="GO" id="GO:0005829">
    <property type="term" value="C:cytosol"/>
    <property type="evidence" value="ECO:0007669"/>
    <property type="project" value="TreeGrafter"/>
</dbReference>
<reference evidence="9" key="1">
    <citation type="submission" date="2019-11" db="EMBL/GenBank/DDBJ databases">
        <title>Acidithiobacillus ferrianus sp. nov.: a facultatively anaerobic and extremely acidophilic chemolithoautotroph.</title>
        <authorList>
            <person name="Norris P.R."/>
            <person name="Falagan C."/>
            <person name="Moya-Beltran A."/>
            <person name="Castro M."/>
            <person name="Quatrini R."/>
            <person name="Johnson D.B."/>
        </authorList>
    </citation>
    <scope>NUCLEOTIDE SEQUENCE [LARGE SCALE GENOMIC DNA]</scope>
    <source>
        <strain evidence="9">MG</strain>
    </source>
</reference>
<gene>
    <name evidence="9" type="primary">gluQ</name>
    <name evidence="9" type="ORF">GL267_12530</name>
</gene>
<dbReference type="InterPro" id="IPR000924">
    <property type="entry name" value="Glu/Gln-tRNA-synth"/>
</dbReference>
<dbReference type="InterPro" id="IPR020058">
    <property type="entry name" value="Glu/Gln-tRNA-synth_Ib_cat-dom"/>
</dbReference>
<dbReference type="InterPro" id="IPR014729">
    <property type="entry name" value="Rossmann-like_a/b/a_fold"/>
</dbReference>
<evidence type="ECO:0000256" key="5">
    <source>
        <dbReference type="ARBA" id="ARBA00022840"/>
    </source>
</evidence>
<dbReference type="Pfam" id="PF00749">
    <property type="entry name" value="tRNA-synt_1c"/>
    <property type="match status" value="1"/>
</dbReference>
<protein>
    <submittedName>
        <fullName evidence="9">tRNA glutamyl-Q(34) synthetase GluQRS</fullName>
    </submittedName>
</protein>
<keyword evidence="7" id="KW-0648">Protein biosynthesis</keyword>
<dbReference type="InterPro" id="IPR022380">
    <property type="entry name" value="Glu-Q_tRNA(Asp)_Synthase"/>
</dbReference>
<dbReference type="PANTHER" id="PTHR43311:SF1">
    <property type="entry name" value="GLUTAMYL-Q TRNA(ASP) SYNTHETASE"/>
    <property type="match status" value="1"/>
</dbReference>
<evidence type="ECO:0000313" key="9">
    <source>
        <dbReference type="EMBL" id="NDU43423.1"/>
    </source>
</evidence>
<dbReference type="GO" id="GO:0008270">
    <property type="term" value="F:zinc ion binding"/>
    <property type="evidence" value="ECO:0007669"/>
    <property type="project" value="InterPro"/>
</dbReference>
<dbReference type="GO" id="GO:0004818">
    <property type="term" value="F:glutamate-tRNA ligase activity"/>
    <property type="evidence" value="ECO:0007669"/>
    <property type="project" value="TreeGrafter"/>
</dbReference>
<accession>A0A845U995</accession>
<keyword evidence="4" id="KW-0862">Zinc</keyword>
<keyword evidence="1 7" id="KW-0436">Ligase</keyword>
<dbReference type="PRINTS" id="PR00987">
    <property type="entry name" value="TRNASYNTHGLU"/>
</dbReference>
<feature type="domain" description="Glutamyl/glutaminyl-tRNA synthetase class Ib catalytic" evidence="8">
    <location>
        <begin position="7"/>
        <end position="257"/>
    </location>
</feature>
<keyword evidence="3 7" id="KW-0547">Nucleotide-binding</keyword>
<dbReference type="GO" id="GO:0005524">
    <property type="term" value="F:ATP binding"/>
    <property type="evidence" value="ECO:0007669"/>
    <property type="project" value="UniProtKB-KW"/>
</dbReference>
<dbReference type="GO" id="GO:0006424">
    <property type="term" value="P:glutamyl-tRNA aminoacylation"/>
    <property type="evidence" value="ECO:0007669"/>
    <property type="project" value="InterPro"/>
</dbReference>